<reference evidence="1 2" key="1">
    <citation type="submission" date="2023-01" db="EMBL/GenBank/DDBJ databases">
        <title>Analysis of 21 Apiospora genomes using comparative genomics revels a genus with tremendous synthesis potential of carbohydrate active enzymes and secondary metabolites.</title>
        <authorList>
            <person name="Sorensen T."/>
        </authorList>
    </citation>
    <scope>NUCLEOTIDE SEQUENCE [LARGE SCALE GENOMIC DNA]</scope>
    <source>
        <strain evidence="1 2">CBS 117206</strain>
    </source>
</reference>
<accession>A0AAW0R4E5</accession>
<dbReference type="AlphaFoldDB" id="A0AAW0R4E5"/>
<organism evidence="1 2">
    <name type="scientific">Apiospora kogelbergensis</name>
    <dbReference type="NCBI Taxonomy" id="1337665"/>
    <lineage>
        <taxon>Eukaryota</taxon>
        <taxon>Fungi</taxon>
        <taxon>Dikarya</taxon>
        <taxon>Ascomycota</taxon>
        <taxon>Pezizomycotina</taxon>
        <taxon>Sordariomycetes</taxon>
        <taxon>Xylariomycetidae</taxon>
        <taxon>Amphisphaeriales</taxon>
        <taxon>Apiosporaceae</taxon>
        <taxon>Apiospora</taxon>
    </lineage>
</organism>
<evidence type="ECO:0000313" key="1">
    <source>
        <dbReference type="EMBL" id="KAK8123829.1"/>
    </source>
</evidence>
<protein>
    <submittedName>
        <fullName evidence="1">Uncharacterized protein</fullName>
    </submittedName>
</protein>
<dbReference type="EMBL" id="JAQQWP010000003">
    <property type="protein sequence ID" value="KAK8123829.1"/>
    <property type="molecule type" value="Genomic_DNA"/>
</dbReference>
<proteinExistence type="predicted"/>
<sequence length="186" mass="20597">MATPNTDKATTLMGRFIQIPPLFSSPAPILITARYVSELKARYEPAYKILANASKTKAWRSAETGLTEAERAVPSWKKHTHLYMLIGFAYAGADVDIAIKKPASSDKNRGKSCDPAAETELGLVVVVWNSIWHRNSFSYQMYLLLNMMGDGLCTPHKVNKQVVFYTRISIQPSAQTGRLAAMETGN</sequence>
<name>A0AAW0R4E5_9PEZI</name>
<gene>
    <name evidence="1" type="ORF">PG999_003747</name>
</gene>
<dbReference type="Proteomes" id="UP001392437">
    <property type="component" value="Unassembled WGS sequence"/>
</dbReference>
<evidence type="ECO:0000313" key="2">
    <source>
        <dbReference type="Proteomes" id="UP001392437"/>
    </source>
</evidence>
<keyword evidence="2" id="KW-1185">Reference proteome</keyword>
<comment type="caution">
    <text evidence="1">The sequence shown here is derived from an EMBL/GenBank/DDBJ whole genome shotgun (WGS) entry which is preliminary data.</text>
</comment>